<dbReference type="AlphaFoldDB" id="A0AA44ZP72"/>
<comment type="caution">
    <text evidence="2">The sequence shown here is derived from an EMBL/GenBank/DDBJ whole genome shotgun (WGS) entry which is preliminary data.</text>
</comment>
<dbReference type="InterPro" id="IPR058593">
    <property type="entry name" value="ARB_07466-like_C"/>
</dbReference>
<feature type="domain" description="ARB-07466-like C-terminal" evidence="1">
    <location>
        <begin position="147"/>
        <end position="238"/>
    </location>
</feature>
<proteinExistence type="predicted"/>
<name>A0AA44ZP72_PSEA5</name>
<protein>
    <recommendedName>
        <fullName evidence="1">ARB-07466-like C-terminal domain-containing protein</fullName>
    </recommendedName>
</protein>
<reference evidence="2 3" key="1">
    <citation type="submission" date="2017-11" db="EMBL/GenBank/DDBJ databases">
        <title>Sequencing the genomes of 1000 actinobacteria strains.</title>
        <authorList>
            <person name="Klenk H.-P."/>
        </authorList>
    </citation>
    <scope>NUCLEOTIDE SEQUENCE [LARGE SCALE GENOMIC DNA]</scope>
    <source>
        <strain evidence="2 3">DSM 44104</strain>
    </source>
</reference>
<evidence type="ECO:0000313" key="2">
    <source>
        <dbReference type="EMBL" id="PKB30666.1"/>
    </source>
</evidence>
<dbReference type="RefSeq" id="WP_208622971.1">
    <property type="nucleotide sequence ID" value="NZ_PHUJ01000003.1"/>
</dbReference>
<gene>
    <name evidence="2" type="ORF">ATL51_2339</name>
</gene>
<organism evidence="2 3">
    <name type="scientific">Pseudonocardia alni</name>
    <name type="common">Amycolata alni</name>
    <dbReference type="NCBI Taxonomy" id="33907"/>
    <lineage>
        <taxon>Bacteria</taxon>
        <taxon>Bacillati</taxon>
        <taxon>Actinomycetota</taxon>
        <taxon>Actinomycetes</taxon>
        <taxon>Pseudonocardiales</taxon>
        <taxon>Pseudonocardiaceae</taxon>
        <taxon>Pseudonocardia</taxon>
    </lineage>
</organism>
<dbReference type="EMBL" id="PHUJ01000003">
    <property type="protein sequence ID" value="PKB30666.1"/>
    <property type="molecule type" value="Genomic_DNA"/>
</dbReference>
<evidence type="ECO:0000259" key="1">
    <source>
        <dbReference type="Pfam" id="PF26571"/>
    </source>
</evidence>
<accession>A0AA44ZP72</accession>
<dbReference type="Proteomes" id="UP000232453">
    <property type="component" value="Unassembled WGS sequence"/>
</dbReference>
<evidence type="ECO:0000313" key="3">
    <source>
        <dbReference type="Proteomes" id="UP000232453"/>
    </source>
</evidence>
<sequence>MPRHRHRAQAGLRPGLRHVATAAAVASGTLAVVTPVTGLGVGPAEADLRLAAQDVSDGRDGDTPGAPFAEAAAAAEGLRDTPVLGAEIVRDAGLLDPAADASLAAARKAQDLAQEAAEQARAAAELAARGLGDPSCGLDLDDLGRVKTWVSDAAEFLGCAYGETDLIGVAQRENASDHPTGHALDIMVRGQKGDRIADCALANADELGVKYVIWEQRMNDGSGWSTMEDRGGDTANHYDHVHISFDKRAGSGEPDLGRCA</sequence>
<dbReference type="Pfam" id="PF26571">
    <property type="entry name" value="VldE"/>
    <property type="match status" value="1"/>
</dbReference>